<evidence type="ECO:0000256" key="1">
    <source>
        <dbReference type="ARBA" id="ARBA00007521"/>
    </source>
</evidence>
<evidence type="ECO:0000313" key="3">
    <source>
        <dbReference type="EMBL" id="MBB3036838.1"/>
    </source>
</evidence>
<dbReference type="PANTHER" id="PTHR33988">
    <property type="entry name" value="ENDORIBONUCLEASE MAZF-RELATED"/>
    <property type="match status" value="1"/>
</dbReference>
<dbReference type="InterPro" id="IPR011067">
    <property type="entry name" value="Plasmid_toxin/cell-grow_inhib"/>
</dbReference>
<dbReference type="GO" id="GO:0016787">
    <property type="term" value="F:hydrolase activity"/>
    <property type="evidence" value="ECO:0007669"/>
    <property type="project" value="UniProtKB-KW"/>
</dbReference>
<keyword evidence="3" id="KW-0378">Hydrolase</keyword>
<sequence length="106" mass="11475">MDFSTPGGTKDLTRSAIIVSNDRANRAAERLERGLVTVVPISGDVRRFDSFHVLIPAGDAGSPGDSKAHCDQVRSISVKRVGERTGTVPKRVLGEIERALRVHLDL</sequence>
<dbReference type="AlphaFoldDB" id="A0A839RKT8"/>
<evidence type="ECO:0000256" key="2">
    <source>
        <dbReference type="ARBA" id="ARBA00022649"/>
    </source>
</evidence>
<dbReference type="GO" id="GO:0004521">
    <property type="term" value="F:RNA endonuclease activity"/>
    <property type="evidence" value="ECO:0007669"/>
    <property type="project" value="TreeGrafter"/>
</dbReference>
<dbReference type="Proteomes" id="UP000567922">
    <property type="component" value="Unassembled WGS sequence"/>
</dbReference>
<dbReference type="GO" id="GO:0003677">
    <property type="term" value="F:DNA binding"/>
    <property type="evidence" value="ECO:0007669"/>
    <property type="project" value="InterPro"/>
</dbReference>
<dbReference type="Gene3D" id="2.30.30.110">
    <property type="match status" value="1"/>
</dbReference>
<name>A0A839RKT8_9ACTN</name>
<dbReference type="Pfam" id="PF02452">
    <property type="entry name" value="PemK_toxin"/>
    <property type="match status" value="1"/>
</dbReference>
<organism evidence="3 4">
    <name type="scientific">Hoyosella altamirensis</name>
    <dbReference type="NCBI Taxonomy" id="616997"/>
    <lineage>
        <taxon>Bacteria</taxon>
        <taxon>Bacillati</taxon>
        <taxon>Actinomycetota</taxon>
        <taxon>Actinomycetes</taxon>
        <taxon>Mycobacteriales</taxon>
        <taxon>Hoyosellaceae</taxon>
        <taxon>Hoyosella</taxon>
    </lineage>
</organism>
<reference evidence="3 4" key="1">
    <citation type="submission" date="2020-08" db="EMBL/GenBank/DDBJ databases">
        <title>Sequencing the genomes of 1000 actinobacteria strains.</title>
        <authorList>
            <person name="Klenk H.-P."/>
        </authorList>
    </citation>
    <scope>NUCLEOTIDE SEQUENCE [LARGE SCALE GENOMIC DNA]</scope>
    <source>
        <strain evidence="3 4">DSM 45258</strain>
    </source>
</reference>
<dbReference type="SUPFAM" id="SSF50118">
    <property type="entry name" value="Cell growth inhibitor/plasmid maintenance toxic component"/>
    <property type="match status" value="1"/>
</dbReference>
<dbReference type="EC" id="3.1.-.-" evidence="3"/>
<dbReference type="PANTHER" id="PTHR33988:SF1">
    <property type="entry name" value="ENDORIBONUCLEASE MAZF7-RELATED"/>
    <property type="match status" value="1"/>
</dbReference>
<accession>A0A839RKT8</accession>
<keyword evidence="2" id="KW-1277">Toxin-antitoxin system</keyword>
<comment type="caution">
    <text evidence="3">The sequence shown here is derived from an EMBL/GenBank/DDBJ whole genome shotgun (WGS) entry which is preliminary data.</text>
</comment>
<gene>
    <name evidence="3" type="ORF">FHU29_001272</name>
</gene>
<dbReference type="EMBL" id="JACHWS010000001">
    <property type="protein sequence ID" value="MBB3036838.1"/>
    <property type="molecule type" value="Genomic_DNA"/>
</dbReference>
<dbReference type="InterPro" id="IPR003477">
    <property type="entry name" value="PemK-like"/>
</dbReference>
<protein>
    <submittedName>
        <fullName evidence="3">mRNA interferase MazF</fullName>
        <ecNumber evidence="3">3.1.-.-</ecNumber>
    </submittedName>
</protein>
<proteinExistence type="inferred from homology"/>
<keyword evidence="4" id="KW-1185">Reference proteome</keyword>
<dbReference type="GO" id="GO:0016075">
    <property type="term" value="P:rRNA catabolic process"/>
    <property type="evidence" value="ECO:0007669"/>
    <property type="project" value="TreeGrafter"/>
</dbReference>
<comment type="similarity">
    <text evidence="1">Belongs to the PemK/MazF family.</text>
</comment>
<evidence type="ECO:0000313" key="4">
    <source>
        <dbReference type="Proteomes" id="UP000567922"/>
    </source>
</evidence>
<dbReference type="GO" id="GO:0006402">
    <property type="term" value="P:mRNA catabolic process"/>
    <property type="evidence" value="ECO:0007669"/>
    <property type="project" value="TreeGrafter"/>
</dbReference>